<comment type="caution">
    <text evidence="5">The sequence shown here is derived from an EMBL/GenBank/DDBJ whole genome shotgun (WGS) entry which is preliminary data.</text>
</comment>
<dbReference type="AlphaFoldDB" id="A0A2M8QCC8"/>
<dbReference type="SMART" id="SM00796">
    <property type="entry name" value="AHS1"/>
    <property type="match status" value="1"/>
</dbReference>
<evidence type="ECO:0000313" key="6">
    <source>
        <dbReference type="Proteomes" id="UP000230790"/>
    </source>
</evidence>
<accession>A0A2M8QCC8</accession>
<keyword evidence="1" id="KW-0547">Nucleotide-binding</keyword>
<dbReference type="Pfam" id="PF02682">
    <property type="entry name" value="CT_C_D"/>
    <property type="match status" value="1"/>
</dbReference>
<dbReference type="SUPFAM" id="SSF160467">
    <property type="entry name" value="PH0987 N-terminal domain-like"/>
    <property type="match status" value="1"/>
</dbReference>
<evidence type="ECO:0000256" key="2">
    <source>
        <dbReference type="ARBA" id="ARBA00022801"/>
    </source>
</evidence>
<dbReference type="GO" id="GO:0016787">
    <property type="term" value="F:hydrolase activity"/>
    <property type="evidence" value="ECO:0007669"/>
    <property type="project" value="UniProtKB-KW"/>
</dbReference>
<dbReference type="Proteomes" id="UP000230790">
    <property type="component" value="Unassembled WGS sequence"/>
</dbReference>
<organism evidence="5 6">
    <name type="scientific">Candidatus Thermofonsia Clade 3 bacterium</name>
    <dbReference type="NCBI Taxonomy" id="2364212"/>
    <lineage>
        <taxon>Bacteria</taxon>
        <taxon>Bacillati</taxon>
        <taxon>Chloroflexota</taxon>
        <taxon>Candidatus Thermofontia</taxon>
        <taxon>Candidatus Thermofonsia Clade 3</taxon>
    </lineage>
</organism>
<feature type="domain" description="Carboxyltransferase" evidence="4">
    <location>
        <begin position="4"/>
        <end position="200"/>
    </location>
</feature>
<dbReference type="PANTHER" id="PTHR34698">
    <property type="entry name" value="5-OXOPROLINASE SUBUNIT B"/>
    <property type="match status" value="1"/>
</dbReference>
<reference evidence="5 6" key="1">
    <citation type="submission" date="2017-11" db="EMBL/GenBank/DDBJ databases">
        <title>Evolution of Phototrophy in the Chloroflexi Phylum Driven by Horizontal Gene Transfer.</title>
        <authorList>
            <person name="Ward L.M."/>
            <person name="Hemp J."/>
            <person name="Shih P.M."/>
            <person name="Mcglynn S.E."/>
            <person name="Fischer W."/>
        </authorList>
    </citation>
    <scope>NUCLEOTIDE SEQUENCE [LARGE SCALE GENOMIC DNA]</scope>
    <source>
        <strain evidence="5">JP3_7</strain>
    </source>
</reference>
<evidence type="ECO:0000259" key="4">
    <source>
        <dbReference type="SMART" id="SM00796"/>
    </source>
</evidence>
<protein>
    <submittedName>
        <fullName evidence="5">Allophanate hydrolase subunit 1</fullName>
    </submittedName>
</protein>
<dbReference type="InterPro" id="IPR010016">
    <property type="entry name" value="PxpB"/>
</dbReference>
<sequence>MRPWRICPIGEAALLIECTLNDLAEANAHALALARVLPTEWHPLPAIRSVLVRFDPLRYTQDEVQIYVQDALNHATPGALPPGRQVTIPVRYGGEDGPDLGDAARQLGLAPDELIAQHTARPWRVLMIGFAPGFPYIGPLPPSLTLPRRDTPRVAVPAGSVAIAAGMTGIYPSQLPGGWHLIGRTEVALFDPAREPPTLLQAGDQVQFVAIASHS</sequence>
<proteinExistence type="predicted"/>
<dbReference type="Gene3D" id="2.40.100.10">
    <property type="entry name" value="Cyclophilin-like"/>
    <property type="match status" value="1"/>
</dbReference>
<evidence type="ECO:0000256" key="3">
    <source>
        <dbReference type="ARBA" id="ARBA00022840"/>
    </source>
</evidence>
<evidence type="ECO:0000256" key="1">
    <source>
        <dbReference type="ARBA" id="ARBA00022741"/>
    </source>
</evidence>
<keyword evidence="2 5" id="KW-0378">Hydrolase</keyword>
<dbReference type="PANTHER" id="PTHR34698:SF2">
    <property type="entry name" value="5-OXOPROLINASE SUBUNIT B"/>
    <property type="match status" value="1"/>
</dbReference>
<dbReference type="InterPro" id="IPR029000">
    <property type="entry name" value="Cyclophilin-like_dom_sf"/>
</dbReference>
<dbReference type="GO" id="GO:0005524">
    <property type="term" value="F:ATP binding"/>
    <property type="evidence" value="ECO:0007669"/>
    <property type="project" value="UniProtKB-KW"/>
</dbReference>
<name>A0A2M8QCC8_9CHLR</name>
<dbReference type="SUPFAM" id="SSF50891">
    <property type="entry name" value="Cyclophilin-like"/>
    <property type="match status" value="1"/>
</dbReference>
<dbReference type="EMBL" id="PGTN01000047">
    <property type="protein sequence ID" value="PJF47469.1"/>
    <property type="molecule type" value="Genomic_DNA"/>
</dbReference>
<gene>
    <name evidence="5" type="ORF">CUN48_08425</name>
</gene>
<dbReference type="InterPro" id="IPR003833">
    <property type="entry name" value="CT_C_D"/>
</dbReference>
<dbReference type="Gene3D" id="3.30.1360.40">
    <property type="match status" value="1"/>
</dbReference>
<evidence type="ECO:0000313" key="5">
    <source>
        <dbReference type="EMBL" id="PJF47469.1"/>
    </source>
</evidence>
<dbReference type="NCBIfam" id="TIGR00370">
    <property type="entry name" value="5-oxoprolinase subunit PxpB"/>
    <property type="match status" value="1"/>
</dbReference>
<keyword evidence="3" id="KW-0067">ATP-binding</keyword>